<name>A0ACB8AL81_9AGAM</name>
<accession>A0ACB8AL81</accession>
<sequence length="513" mass="54424">MLSFLKSGSTKSKATLVSAAEKQTEQSLAPATELPKSESEWASTRTSLGDADASAVNTPLSPRNVPLPPDSDEPAPSLSPEAKDAPNPSPYGKQSSADARLFSFRSFSFLYGRGDQKSAHKRTLTADQEHGKKVRATAAYRAKRIGTPVFSTSNKRAKESAMIVRTLIVGNASPASAKVTKAVSKPQIGRVKSQLLQPKSANKVIAQLRTLSLSEESAKTDSASKSSFQAPIHGVCLDAPDAEIHDRHFCLLLNADTATTISSAFPSVASASINSLSIMFEGMHLVNLLTSPDMGLGQPGDGEGLLAGAVPTAETVLNGIQQITPQLMALGFATGKAVLPDHTGVFPPIDRISVLTYWWGLEVVLPPSTLSYLDSASSISDAIINFLTALSVINNGVREVLPFVRYIGQFIDFEFDSIKKENKGKGVVCAATWIMPAAMVPRPWDFSPAPPPKVVVHECQTEGNDTVPVPAPAKGSAETPRPSSAYSNESDDDDAPIPIPSAPPVLPELTLFD</sequence>
<evidence type="ECO:0000313" key="2">
    <source>
        <dbReference type="Proteomes" id="UP000790377"/>
    </source>
</evidence>
<protein>
    <submittedName>
        <fullName evidence="1">Uncharacterized protein</fullName>
    </submittedName>
</protein>
<evidence type="ECO:0000313" key="1">
    <source>
        <dbReference type="EMBL" id="KAH7914126.1"/>
    </source>
</evidence>
<dbReference type="EMBL" id="MU267618">
    <property type="protein sequence ID" value="KAH7914126.1"/>
    <property type="molecule type" value="Genomic_DNA"/>
</dbReference>
<keyword evidence="2" id="KW-1185">Reference proteome</keyword>
<gene>
    <name evidence="1" type="ORF">BJ138DRAFT_1080162</name>
</gene>
<organism evidence="1 2">
    <name type="scientific">Hygrophoropsis aurantiaca</name>
    <dbReference type="NCBI Taxonomy" id="72124"/>
    <lineage>
        <taxon>Eukaryota</taxon>
        <taxon>Fungi</taxon>
        <taxon>Dikarya</taxon>
        <taxon>Basidiomycota</taxon>
        <taxon>Agaricomycotina</taxon>
        <taxon>Agaricomycetes</taxon>
        <taxon>Agaricomycetidae</taxon>
        <taxon>Boletales</taxon>
        <taxon>Coniophorineae</taxon>
        <taxon>Hygrophoropsidaceae</taxon>
        <taxon>Hygrophoropsis</taxon>
    </lineage>
</organism>
<comment type="caution">
    <text evidence="1">The sequence shown here is derived from an EMBL/GenBank/DDBJ whole genome shotgun (WGS) entry which is preliminary data.</text>
</comment>
<reference evidence="1" key="1">
    <citation type="journal article" date="2021" name="New Phytol.">
        <title>Evolutionary innovations through gain and loss of genes in the ectomycorrhizal Boletales.</title>
        <authorList>
            <person name="Wu G."/>
            <person name="Miyauchi S."/>
            <person name="Morin E."/>
            <person name="Kuo A."/>
            <person name="Drula E."/>
            <person name="Varga T."/>
            <person name="Kohler A."/>
            <person name="Feng B."/>
            <person name="Cao Y."/>
            <person name="Lipzen A."/>
            <person name="Daum C."/>
            <person name="Hundley H."/>
            <person name="Pangilinan J."/>
            <person name="Johnson J."/>
            <person name="Barry K."/>
            <person name="LaButti K."/>
            <person name="Ng V."/>
            <person name="Ahrendt S."/>
            <person name="Min B."/>
            <person name="Choi I.G."/>
            <person name="Park H."/>
            <person name="Plett J.M."/>
            <person name="Magnuson J."/>
            <person name="Spatafora J.W."/>
            <person name="Nagy L.G."/>
            <person name="Henrissat B."/>
            <person name="Grigoriev I.V."/>
            <person name="Yang Z.L."/>
            <person name="Xu J."/>
            <person name="Martin F.M."/>
        </authorList>
    </citation>
    <scope>NUCLEOTIDE SEQUENCE</scope>
    <source>
        <strain evidence="1">ATCC 28755</strain>
    </source>
</reference>
<dbReference type="Proteomes" id="UP000790377">
    <property type="component" value="Unassembled WGS sequence"/>
</dbReference>
<proteinExistence type="predicted"/>